<protein>
    <submittedName>
        <fullName evidence="1">Uncharacterized protein</fullName>
    </submittedName>
</protein>
<dbReference type="EMBL" id="JAMTCP010000002">
    <property type="protein sequence ID" value="MCP2256724.1"/>
    <property type="molecule type" value="Genomic_DNA"/>
</dbReference>
<keyword evidence="2" id="KW-1185">Reference proteome</keyword>
<accession>A0ABT1HMI4</accession>
<dbReference type="Proteomes" id="UP001205311">
    <property type="component" value="Unassembled WGS sequence"/>
</dbReference>
<proteinExistence type="predicted"/>
<name>A0ABT1HMI4_STRSD</name>
<comment type="caution">
    <text evidence="1">The sequence shown here is derived from an EMBL/GenBank/DDBJ whole genome shotgun (WGS) entry which is preliminary data.</text>
</comment>
<gene>
    <name evidence="1" type="ORF">LX15_000407</name>
</gene>
<organism evidence="1 2">
    <name type="scientific">Streptoalloteichus tenebrarius (strain ATCC 17920 / DSM 40477 / JCM 4838 / CBS 697.72 / NBRC 16177 / NCIMB 11028 / NRRL B-12390 / A12253. 1 / ISP 5477)</name>
    <name type="common">Streptomyces tenebrarius</name>
    <dbReference type="NCBI Taxonomy" id="1933"/>
    <lineage>
        <taxon>Bacteria</taxon>
        <taxon>Bacillati</taxon>
        <taxon>Actinomycetota</taxon>
        <taxon>Actinomycetes</taxon>
        <taxon>Pseudonocardiales</taxon>
        <taxon>Pseudonocardiaceae</taxon>
        <taxon>Streptoalloteichus</taxon>
    </lineage>
</organism>
<reference evidence="1 2" key="1">
    <citation type="submission" date="2022-06" db="EMBL/GenBank/DDBJ databases">
        <title>Genomic Encyclopedia of Archaeal and Bacterial Type Strains, Phase II (KMG-II): from individual species to whole genera.</title>
        <authorList>
            <person name="Goeker M."/>
        </authorList>
    </citation>
    <scope>NUCLEOTIDE SEQUENCE [LARGE SCALE GENOMIC DNA]</scope>
    <source>
        <strain evidence="1 2">DSM 40477</strain>
    </source>
</reference>
<evidence type="ECO:0000313" key="2">
    <source>
        <dbReference type="Proteomes" id="UP001205311"/>
    </source>
</evidence>
<sequence length="254" mass="28241">MMMENFAPEAPHLSIAVYPSSEEDQALRGVYEVLHKANRMTDTCLVLAPEGARFEAISDLADSIRVVDLDEDPAASGIFELDGPRVVRVRLLDEEHGVVVLGYERAGRDESHPVSLVLSADALGVPSYLWTDEEGRRARSLGRWARRTLRLVCDSLDPLYGHLAVEETLPPPSEFRKGVEHVRGEFYVSQRLVGGRSEFVDSLVKDYGASLVSTWGRGYFICGWPPFGGPGLTDDETRMLELRMTEFLAERTGS</sequence>
<dbReference type="RefSeq" id="WP_253667710.1">
    <property type="nucleotide sequence ID" value="NZ_JAMTCP010000002.1"/>
</dbReference>
<evidence type="ECO:0000313" key="1">
    <source>
        <dbReference type="EMBL" id="MCP2256724.1"/>
    </source>
</evidence>